<protein>
    <submittedName>
        <fullName evidence="1">Uncharacterized protein</fullName>
    </submittedName>
</protein>
<dbReference type="EMBL" id="ML208635">
    <property type="protein sequence ID" value="TFK61710.1"/>
    <property type="molecule type" value="Genomic_DNA"/>
</dbReference>
<proteinExistence type="predicted"/>
<evidence type="ECO:0000313" key="1">
    <source>
        <dbReference type="EMBL" id="TFK61710.1"/>
    </source>
</evidence>
<accession>A0ACD3A7Q0</accession>
<evidence type="ECO:0000313" key="2">
    <source>
        <dbReference type="Proteomes" id="UP000308600"/>
    </source>
</evidence>
<dbReference type="Proteomes" id="UP000308600">
    <property type="component" value="Unassembled WGS sequence"/>
</dbReference>
<keyword evidence="2" id="KW-1185">Reference proteome</keyword>
<sequence>MGKKRSIAQEECDGALQVAVAKLPPSASLNMQNADVYYVEDFIEKAVADDWYKELLDLDTWYQPTLKLYGKSVIQSRKIAAYSTDPNFKLKYSGQLVDMHYEYPPLLRDIQGMVEKRLGVTFNHVMLNLYEDGSVYIGNHRDNMENRVIASLSLGTPRTFVMTYDPLQSALDSSESAPPKKRRRKQSNAKSTAVADQNPKSATPNNGETSEPAKPEKRVWTLANGSLVVMQGVTQRFWKHSIPKETKIKGGRISLTFRQLDTDNVDS</sequence>
<name>A0ACD3A7Q0_9AGAR</name>
<gene>
    <name evidence="1" type="ORF">BDN72DRAFT_828091</name>
</gene>
<reference evidence="1 2" key="1">
    <citation type="journal article" date="2019" name="Nat. Ecol. Evol.">
        <title>Megaphylogeny resolves global patterns of mushroom evolution.</title>
        <authorList>
            <person name="Varga T."/>
            <person name="Krizsan K."/>
            <person name="Foldi C."/>
            <person name="Dima B."/>
            <person name="Sanchez-Garcia M."/>
            <person name="Sanchez-Ramirez S."/>
            <person name="Szollosi G.J."/>
            <person name="Szarkandi J.G."/>
            <person name="Papp V."/>
            <person name="Albert L."/>
            <person name="Andreopoulos W."/>
            <person name="Angelini C."/>
            <person name="Antonin V."/>
            <person name="Barry K.W."/>
            <person name="Bougher N.L."/>
            <person name="Buchanan P."/>
            <person name="Buyck B."/>
            <person name="Bense V."/>
            <person name="Catcheside P."/>
            <person name="Chovatia M."/>
            <person name="Cooper J."/>
            <person name="Damon W."/>
            <person name="Desjardin D."/>
            <person name="Finy P."/>
            <person name="Geml J."/>
            <person name="Haridas S."/>
            <person name="Hughes K."/>
            <person name="Justo A."/>
            <person name="Karasinski D."/>
            <person name="Kautmanova I."/>
            <person name="Kiss B."/>
            <person name="Kocsube S."/>
            <person name="Kotiranta H."/>
            <person name="LaButti K.M."/>
            <person name="Lechner B.E."/>
            <person name="Liimatainen K."/>
            <person name="Lipzen A."/>
            <person name="Lukacs Z."/>
            <person name="Mihaltcheva S."/>
            <person name="Morgado L.N."/>
            <person name="Niskanen T."/>
            <person name="Noordeloos M.E."/>
            <person name="Ohm R.A."/>
            <person name="Ortiz-Santana B."/>
            <person name="Ovrebo C."/>
            <person name="Racz N."/>
            <person name="Riley R."/>
            <person name="Savchenko A."/>
            <person name="Shiryaev A."/>
            <person name="Soop K."/>
            <person name="Spirin V."/>
            <person name="Szebenyi C."/>
            <person name="Tomsovsky M."/>
            <person name="Tulloss R.E."/>
            <person name="Uehling J."/>
            <person name="Grigoriev I.V."/>
            <person name="Vagvolgyi C."/>
            <person name="Papp T."/>
            <person name="Martin F.M."/>
            <person name="Miettinen O."/>
            <person name="Hibbett D.S."/>
            <person name="Nagy L.G."/>
        </authorList>
    </citation>
    <scope>NUCLEOTIDE SEQUENCE [LARGE SCALE GENOMIC DNA]</scope>
    <source>
        <strain evidence="1 2">NL-1719</strain>
    </source>
</reference>
<organism evidence="1 2">
    <name type="scientific">Pluteus cervinus</name>
    <dbReference type="NCBI Taxonomy" id="181527"/>
    <lineage>
        <taxon>Eukaryota</taxon>
        <taxon>Fungi</taxon>
        <taxon>Dikarya</taxon>
        <taxon>Basidiomycota</taxon>
        <taxon>Agaricomycotina</taxon>
        <taxon>Agaricomycetes</taxon>
        <taxon>Agaricomycetidae</taxon>
        <taxon>Agaricales</taxon>
        <taxon>Pluteineae</taxon>
        <taxon>Pluteaceae</taxon>
        <taxon>Pluteus</taxon>
    </lineage>
</organism>